<dbReference type="OMA" id="CEHEASK"/>
<proteinExistence type="predicted"/>
<dbReference type="EnsemblPlants" id="OB07G30890.1">
    <property type="protein sequence ID" value="OB07G30890.1"/>
    <property type="gene ID" value="OB07G30890"/>
</dbReference>
<dbReference type="RefSeq" id="XP_015695195.1">
    <property type="nucleotide sequence ID" value="XM_015839709.2"/>
</dbReference>
<dbReference type="RefSeq" id="XP_015695194.1">
    <property type="nucleotide sequence ID" value="XM_015839708.2"/>
</dbReference>
<dbReference type="InterPro" id="IPR009003">
    <property type="entry name" value="Peptidase_S1_PA"/>
</dbReference>
<dbReference type="GeneID" id="102722783"/>
<organism evidence="1">
    <name type="scientific">Oryza brachyantha</name>
    <name type="common">malo sina</name>
    <dbReference type="NCBI Taxonomy" id="4533"/>
    <lineage>
        <taxon>Eukaryota</taxon>
        <taxon>Viridiplantae</taxon>
        <taxon>Streptophyta</taxon>
        <taxon>Embryophyta</taxon>
        <taxon>Tracheophyta</taxon>
        <taxon>Spermatophyta</taxon>
        <taxon>Magnoliopsida</taxon>
        <taxon>Liliopsida</taxon>
        <taxon>Poales</taxon>
        <taxon>Poaceae</taxon>
        <taxon>BOP clade</taxon>
        <taxon>Oryzoideae</taxon>
        <taxon>Oryzeae</taxon>
        <taxon>Oryzinae</taxon>
        <taxon>Oryza</taxon>
    </lineage>
</organism>
<dbReference type="Gramene" id="OB07G30890.1">
    <property type="protein sequence ID" value="OB07G30890.1"/>
    <property type="gene ID" value="OB07G30890"/>
</dbReference>
<dbReference type="Proteomes" id="UP000006038">
    <property type="component" value="Chromosome 7"/>
</dbReference>
<accession>J3MNV7</accession>
<dbReference type="OrthoDB" id="586920at2759"/>
<gene>
    <name evidence="1" type="primary">LOC102722783</name>
</gene>
<dbReference type="AlphaFoldDB" id="J3MNV7"/>
<evidence type="ECO:0000313" key="1">
    <source>
        <dbReference type="EnsemblPlants" id="OB07G30890.1"/>
    </source>
</evidence>
<keyword evidence="2" id="KW-1185">Reference proteome</keyword>
<dbReference type="Pfam" id="PF13365">
    <property type="entry name" value="Trypsin_2"/>
    <property type="match status" value="1"/>
</dbReference>
<dbReference type="KEGG" id="obr:102722783"/>
<dbReference type="RefSeq" id="XP_006658077.1">
    <property type="nucleotide sequence ID" value="XM_006658014.3"/>
</dbReference>
<protein>
    <submittedName>
        <fullName evidence="1">Uncharacterized protein</fullName>
    </submittedName>
</protein>
<name>J3MNV7_ORYBR</name>
<evidence type="ECO:0000313" key="2">
    <source>
        <dbReference type="Proteomes" id="UP000006038"/>
    </source>
</evidence>
<dbReference type="SUPFAM" id="SSF50494">
    <property type="entry name" value="Trypsin-like serine proteases"/>
    <property type="match status" value="1"/>
</dbReference>
<reference evidence="1" key="1">
    <citation type="journal article" date="2013" name="Nat. Commun.">
        <title>Whole-genome sequencing of Oryza brachyantha reveals mechanisms underlying Oryza genome evolution.</title>
        <authorList>
            <person name="Chen J."/>
            <person name="Huang Q."/>
            <person name="Gao D."/>
            <person name="Wang J."/>
            <person name="Lang Y."/>
            <person name="Liu T."/>
            <person name="Li B."/>
            <person name="Bai Z."/>
            <person name="Luis Goicoechea J."/>
            <person name="Liang C."/>
            <person name="Chen C."/>
            <person name="Zhang W."/>
            <person name="Sun S."/>
            <person name="Liao Y."/>
            <person name="Zhang X."/>
            <person name="Yang L."/>
            <person name="Song C."/>
            <person name="Wang M."/>
            <person name="Shi J."/>
            <person name="Liu G."/>
            <person name="Liu J."/>
            <person name="Zhou H."/>
            <person name="Zhou W."/>
            <person name="Yu Q."/>
            <person name="An N."/>
            <person name="Chen Y."/>
            <person name="Cai Q."/>
            <person name="Wang B."/>
            <person name="Liu B."/>
            <person name="Min J."/>
            <person name="Huang Y."/>
            <person name="Wu H."/>
            <person name="Li Z."/>
            <person name="Zhang Y."/>
            <person name="Yin Y."/>
            <person name="Song W."/>
            <person name="Jiang J."/>
            <person name="Jackson S.A."/>
            <person name="Wing R.A."/>
            <person name="Wang J."/>
            <person name="Chen M."/>
        </authorList>
    </citation>
    <scope>NUCLEOTIDE SEQUENCE [LARGE SCALE GENOMIC DNA]</scope>
    <source>
        <strain evidence="1">cv. IRGC 101232</strain>
    </source>
</reference>
<dbReference type="HOGENOM" id="CLU_076464_0_0_1"/>
<sequence length="223" mass="24707">MDQNVDAVHGDNHAFHVEFRTSLVRLVSNKPVEQAKRKYIFVPGIPIVSVNGICYIISHSRVFCQEDAHNWQHEVIFPDGTAEPLITEDVRIQGDLAAFSVSTTAGLPDPVKFSGQQVSHNQEVYTVNYEGMREPSLLVRGRVTHVGEGSFFHDCTPGTFTIYGSPVFNEQSELVGICHKNYGVIEAFDVNEIEKLLSGIDPGMANKSLSEILQHIKATIQAN</sequence>
<reference evidence="1" key="2">
    <citation type="submission" date="2013-04" db="UniProtKB">
        <authorList>
            <consortium name="EnsemblPlants"/>
        </authorList>
    </citation>
    <scope>IDENTIFICATION</scope>
</reference>